<protein>
    <submittedName>
        <fullName evidence="5">Cupin domain-containing protein</fullName>
    </submittedName>
</protein>
<dbReference type="KEGG" id="bsu:BSU39880"/>
<dbReference type="SUPFAM" id="SSF51197">
    <property type="entry name" value="Clavaminate synthase-like"/>
    <property type="match status" value="1"/>
</dbReference>
<keyword evidence="3" id="KW-0408">Iron</keyword>
<dbReference type="EMBL" id="CP052842">
    <property type="protein sequence ID" value="QJP90656.1"/>
    <property type="molecule type" value="Genomic_DNA"/>
</dbReference>
<dbReference type="GO" id="GO:0046872">
    <property type="term" value="F:metal ion binding"/>
    <property type="evidence" value="ECO:0007669"/>
    <property type="project" value="UniProtKB-KW"/>
</dbReference>
<evidence type="ECO:0000256" key="2">
    <source>
        <dbReference type="ARBA" id="ARBA00022723"/>
    </source>
</evidence>
<comment type="cofactor">
    <cofactor evidence="1">
        <name>Fe(2+)</name>
        <dbReference type="ChEBI" id="CHEBI:29033"/>
    </cofactor>
</comment>
<sequence>MSAVTESVLESIISPVTMSEFLEEYWPVKPLVARGEVERFTSIPGFEKVRTLENVLAIYNNPVMVVGDAVIEESEGITDRFLVSPAEALEWYEKGAALEFDFTDLFIPQVRRWIEKLKAELRLPAGTSSKAIVYAAKNGGGFKAHFDAYTNLIFQIQGEKTWKLAKNENVSNPMQHYDLSEAPYYPDDLQSYWKGDPPKEDLPDAEIVNLTPGTMLYLPRGLWHSTKSDQATLALNITFGQPAWLDLMLAALRKKLISDNRFRELAVNHQSLHESSKSELNGYLESLIQTLSENAETLTPEQIFQSQDSDFDPYQSTQLVFRQLLTSYKF</sequence>
<organism evidence="5">
    <name type="scientific">Bacillus subtilis (strain 168)</name>
    <dbReference type="NCBI Taxonomy" id="224308"/>
    <lineage>
        <taxon>Bacteria</taxon>
        <taxon>Bacillati</taxon>
        <taxon>Bacillota</taxon>
        <taxon>Bacilli</taxon>
        <taxon>Bacillales</taxon>
        <taxon>Bacillaceae</taxon>
        <taxon>Bacillus</taxon>
    </lineage>
</organism>
<proteinExistence type="predicted"/>
<accession>A0A6M3ZI74</accession>
<dbReference type="Gene3D" id="2.60.120.650">
    <property type="entry name" value="Cupin"/>
    <property type="match status" value="1"/>
</dbReference>
<dbReference type="AlphaFoldDB" id="A0A6M3ZI74"/>
<dbReference type="PANTHER" id="PTHR13096:SF8">
    <property type="entry name" value="RIBOSOMAL OXYGENASE 1"/>
    <property type="match status" value="1"/>
</dbReference>
<feature type="domain" description="JmjC" evidence="4">
    <location>
        <begin position="96"/>
        <end position="256"/>
    </location>
</feature>
<evidence type="ECO:0000256" key="1">
    <source>
        <dbReference type="ARBA" id="ARBA00001954"/>
    </source>
</evidence>
<dbReference type="Gene3D" id="6.10.280.40">
    <property type="match status" value="1"/>
</dbReference>
<dbReference type="SMART" id="SM00558">
    <property type="entry name" value="JmjC"/>
    <property type="match status" value="1"/>
</dbReference>
<keyword evidence="2" id="KW-0479">Metal-binding</keyword>
<evidence type="ECO:0000256" key="3">
    <source>
        <dbReference type="ARBA" id="ARBA00023004"/>
    </source>
</evidence>
<dbReference type="Pfam" id="PF08007">
    <property type="entry name" value="JmjC_2"/>
    <property type="match status" value="1"/>
</dbReference>
<reference evidence="5" key="1">
    <citation type="submission" date="2020-04" db="EMBL/GenBank/DDBJ databases">
        <title>Phage recombination drives evolution of spore-forming Bacilli.</title>
        <authorList>
            <person name="Dragos A."/>
            <person name="Kovacs A.T."/>
        </authorList>
    </citation>
    <scope>NUCLEOTIDE SEQUENCE</scope>
    <source>
        <strain evidence="5">168</strain>
    </source>
</reference>
<dbReference type="RefSeq" id="WP_003243554.1">
    <property type="nucleotide sequence ID" value="NC_000964.3"/>
</dbReference>
<dbReference type="PROSITE" id="PS51184">
    <property type="entry name" value="JMJC"/>
    <property type="match status" value="1"/>
</dbReference>
<name>A0A6M3ZI74_BACSU</name>
<evidence type="ECO:0000313" key="5">
    <source>
        <dbReference type="EMBL" id="QJP90656.1"/>
    </source>
</evidence>
<dbReference type="SMR" id="A0A6M3ZI74"/>
<gene>
    <name evidence="5" type="ORF">HIR78_22705</name>
</gene>
<dbReference type="InterPro" id="IPR003347">
    <property type="entry name" value="JmjC_dom"/>
</dbReference>
<evidence type="ECO:0000259" key="4">
    <source>
        <dbReference type="PROSITE" id="PS51184"/>
    </source>
</evidence>
<dbReference type="PANTHER" id="PTHR13096">
    <property type="entry name" value="MINA53 MYC INDUCED NUCLEAR ANTIGEN"/>
    <property type="match status" value="1"/>
</dbReference>
<dbReference type="OrthoDB" id="9764016at2"/>
<dbReference type="InterPro" id="IPR039994">
    <property type="entry name" value="NO66-like"/>
</dbReference>